<keyword evidence="8" id="KW-1185">Reference proteome</keyword>
<accession>A0A9P8IE33</accession>
<proteinExistence type="predicted"/>
<keyword evidence="1" id="KW-0378">Hydrolase</keyword>
<sequence length="521" mass="57074">MNVPSSANPVGCQSALKLLSVRPSKRGEHQPHCASFLVADSAGGVATLQNPGKAFAHPRFHRPSYHKPRVSLLFVIAHGTDKRKVGLNMAVEQKKHLRILTIDGGGYQGIASLFILDTLMKGIAEAPKGKQGPCQSTIKPCDVFDVIGGVGSGGWLAMLLGRFRLTVSECLYEYFNIVSAMTRRRPIPGTSTHSIHRTVYDMDNLVRHIDYLIDKYGTGKTLLGNGTSDADTCGPRCKHTFLVAPYKRRGDSGSGFCLFRTYESEALTTIDPASVSISDAFAAAGAKRGFLHPFKLRGSDGSTLKFGQEIIPEYFTNATTYALKEVREIYGINGVVPAVVNIGPGILNIRDVTKLDKMVERLPWGSNKSSPLISTKGRPNPTHSEPHGPTGGDRCSTPNPPLTPEESQKRSRWPGPLRRTLGHSRDGARIKRSWSVFEQIKTEKVNTEHEIREELNKFGGEAKYVRLGPETGPELTAYADLAVSQETQRLTKQYLSSEEAKSDMRQFEDLFPAGHKNFAGG</sequence>
<keyword evidence="3" id="KW-0443">Lipid metabolism</keyword>
<reference evidence="7" key="1">
    <citation type="submission" date="2021-03" db="EMBL/GenBank/DDBJ databases">
        <title>Comparative genomics and phylogenomic investigation of the class Geoglossomycetes provide insights into ecological specialization and systematics.</title>
        <authorList>
            <person name="Melie T."/>
            <person name="Pirro S."/>
            <person name="Miller A.N."/>
            <person name="Quandt A."/>
        </authorList>
    </citation>
    <scope>NUCLEOTIDE SEQUENCE</scope>
    <source>
        <strain evidence="7">GBOQ0MN5Z8</strain>
    </source>
</reference>
<comment type="caution">
    <text evidence="4">Lacks conserved residue(s) required for the propagation of feature annotation.</text>
</comment>
<dbReference type="AlphaFoldDB" id="A0A9P8IE33"/>
<evidence type="ECO:0000256" key="3">
    <source>
        <dbReference type="ARBA" id="ARBA00023098"/>
    </source>
</evidence>
<evidence type="ECO:0000259" key="6">
    <source>
        <dbReference type="PROSITE" id="PS51635"/>
    </source>
</evidence>
<protein>
    <recommendedName>
        <fullName evidence="6">PNPLA domain-containing protein</fullName>
    </recommendedName>
</protein>
<feature type="domain" description="PNPLA" evidence="6">
    <location>
        <begin position="100"/>
        <end position="277"/>
    </location>
</feature>
<evidence type="ECO:0000256" key="2">
    <source>
        <dbReference type="ARBA" id="ARBA00022963"/>
    </source>
</evidence>
<dbReference type="InterPro" id="IPR016035">
    <property type="entry name" value="Acyl_Trfase/lysoPLipase"/>
</dbReference>
<feature type="region of interest" description="Disordered" evidence="5">
    <location>
        <begin position="366"/>
        <end position="425"/>
    </location>
</feature>
<name>A0A9P8IE33_9PEZI</name>
<organism evidence="7 8">
    <name type="scientific">Glutinoglossum americanum</name>
    <dbReference type="NCBI Taxonomy" id="1670608"/>
    <lineage>
        <taxon>Eukaryota</taxon>
        <taxon>Fungi</taxon>
        <taxon>Dikarya</taxon>
        <taxon>Ascomycota</taxon>
        <taxon>Pezizomycotina</taxon>
        <taxon>Geoglossomycetes</taxon>
        <taxon>Geoglossales</taxon>
        <taxon>Geoglossaceae</taxon>
        <taxon>Glutinoglossum</taxon>
    </lineage>
</organism>
<dbReference type="PROSITE" id="PS51635">
    <property type="entry name" value="PNPLA"/>
    <property type="match status" value="1"/>
</dbReference>
<dbReference type="PANTHER" id="PTHR24185">
    <property type="entry name" value="CALCIUM-INDEPENDENT PHOSPHOLIPASE A2-GAMMA"/>
    <property type="match status" value="1"/>
</dbReference>
<dbReference type="PANTHER" id="PTHR24185:SF1">
    <property type="entry name" value="CALCIUM-INDEPENDENT PHOSPHOLIPASE A2-GAMMA"/>
    <property type="match status" value="1"/>
</dbReference>
<evidence type="ECO:0000256" key="4">
    <source>
        <dbReference type="PROSITE-ProRule" id="PRU01161"/>
    </source>
</evidence>
<evidence type="ECO:0000313" key="8">
    <source>
        <dbReference type="Proteomes" id="UP000698800"/>
    </source>
</evidence>
<dbReference type="OrthoDB" id="1658288at2759"/>
<feature type="short sequence motif" description="GXGXXG" evidence="4">
    <location>
        <begin position="104"/>
        <end position="109"/>
    </location>
</feature>
<dbReference type="SUPFAM" id="SSF52151">
    <property type="entry name" value="FabD/lysophospholipase-like"/>
    <property type="match status" value="1"/>
</dbReference>
<dbReference type="EMBL" id="JAGHQL010000014">
    <property type="protein sequence ID" value="KAH0544761.1"/>
    <property type="molecule type" value="Genomic_DNA"/>
</dbReference>
<comment type="caution">
    <text evidence="7">The sequence shown here is derived from an EMBL/GenBank/DDBJ whole genome shotgun (WGS) entry which is preliminary data.</text>
</comment>
<evidence type="ECO:0000256" key="1">
    <source>
        <dbReference type="ARBA" id="ARBA00022801"/>
    </source>
</evidence>
<dbReference type="GO" id="GO:0047499">
    <property type="term" value="F:calcium-independent phospholipase A2 activity"/>
    <property type="evidence" value="ECO:0007669"/>
    <property type="project" value="TreeGrafter"/>
</dbReference>
<dbReference type="Proteomes" id="UP000698800">
    <property type="component" value="Unassembled WGS sequence"/>
</dbReference>
<dbReference type="Gene3D" id="3.40.1090.10">
    <property type="entry name" value="Cytosolic phospholipase A2 catalytic domain"/>
    <property type="match status" value="1"/>
</dbReference>
<dbReference type="GO" id="GO:0016020">
    <property type="term" value="C:membrane"/>
    <property type="evidence" value="ECO:0007669"/>
    <property type="project" value="TreeGrafter"/>
</dbReference>
<dbReference type="InterPro" id="IPR002641">
    <property type="entry name" value="PNPLA_dom"/>
</dbReference>
<gene>
    <name evidence="7" type="ORF">FGG08_001128</name>
</gene>
<dbReference type="GO" id="GO:0046486">
    <property type="term" value="P:glycerolipid metabolic process"/>
    <property type="evidence" value="ECO:0007669"/>
    <property type="project" value="UniProtKB-ARBA"/>
</dbReference>
<dbReference type="GO" id="GO:0016042">
    <property type="term" value="P:lipid catabolic process"/>
    <property type="evidence" value="ECO:0007669"/>
    <property type="project" value="UniProtKB-KW"/>
</dbReference>
<evidence type="ECO:0000313" key="7">
    <source>
        <dbReference type="EMBL" id="KAH0544761.1"/>
    </source>
</evidence>
<evidence type="ECO:0000256" key="5">
    <source>
        <dbReference type="SAM" id="MobiDB-lite"/>
    </source>
</evidence>
<keyword evidence="2" id="KW-0442">Lipid degradation</keyword>
<dbReference type="GO" id="GO:0019369">
    <property type="term" value="P:arachidonate metabolic process"/>
    <property type="evidence" value="ECO:0007669"/>
    <property type="project" value="TreeGrafter"/>
</dbReference>